<dbReference type="GO" id="GO:0006633">
    <property type="term" value="P:fatty acid biosynthetic process"/>
    <property type="evidence" value="ECO:0007669"/>
    <property type="project" value="UniProtKB-UniRule"/>
</dbReference>
<keyword evidence="7 8" id="KW-0275">Fatty acid biosynthesis</keyword>
<dbReference type="OrthoDB" id="517356at2"/>
<comment type="similarity">
    <text evidence="8">Belongs to the P-Pant transferase superfamily. AcpS family.</text>
</comment>
<dbReference type="EC" id="2.7.8.7" evidence="8"/>
<comment type="cofactor">
    <cofactor evidence="8">
        <name>Mg(2+)</name>
        <dbReference type="ChEBI" id="CHEBI:18420"/>
    </cofactor>
</comment>
<accession>A0A235B599</accession>
<feature type="binding site" evidence="8">
    <location>
        <position position="8"/>
    </location>
    <ligand>
        <name>Mg(2+)</name>
        <dbReference type="ChEBI" id="CHEBI:18420"/>
    </ligand>
</feature>
<evidence type="ECO:0000256" key="3">
    <source>
        <dbReference type="ARBA" id="ARBA00022723"/>
    </source>
</evidence>
<sequence>MILGIGTDLIELSRVKRFGVERLADRILSEAEKEWGGVETRRLEWIAGRFTAKEAVAKAAGTGIGGVMGFRDIRVLTDDRGQPFARLSEKSSHTLGWKGDVAVHLSITHTDTMAAAFVVIEQC</sequence>
<keyword evidence="8" id="KW-0963">Cytoplasm</keyword>
<evidence type="ECO:0000256" key="5">
    <source>
        <dbReference type="ARBA" id="ARBA00022842"/>
    </source>
</evidence>
<comment type="subcellular location">
    <subcellularLocation>
        <location evidence="8">Cytoplasm</location>
    </subcellularLocation>
</comment>
<organism evidence="10 11">
    <name type="scientific">Paludifilum halophilum</name>
    <dbReference type="NCBI Taxonomy" id="1642702"/>
    <lineage>
        <taxon>Bacteria</taxon>
        <taxon>Bacillati</taxon>
        <taxon>Bacillota</taxon>
        <taxon>Bacilli</taxon>
        <taxon>Bacillales</taxon>
        <taxon>Thermoactinomycetaceae</taxon>
        <taxon>Paludifilum</taxon>
    </lineage>
</organism>
<evidence type="ECO:0000259" key="9">
    <source>
        <dbReference type="Pfam" id="PF01648"/>
    </source>
</evidence>
<evidence type="ECO:0000256" key="2">
    <source>
        <dbReference type="ARBA" id="ARBA00022679"/>
    </source>
</evidence>
<dbReference type="Gene3D" id="3.90.470.20">
    <property type="entry name" value="4'-phosphopantetheinyl transferase domain"/>
    <property type="match status" value="1"/>
</dbReference>
<comment type="caution">
    <text evidence="10">The sequence shown here is derived from an EMBL/GenBank/DDBJ whole genome shotgun (WGS) entry which is preliminary data.</text>
</comment>
<dbReference type="Proteomes" id="UP000215459">
    <property type="component" value="Unassembled WGS sequence"/>
</dbReference>
<dbReference type="InterPro" id="IPR002582">
    <property type="entry name" value="ACPS"/>
</dbReference>
<keyword evidence="2 8" id="KW-0808">Transferase</keyword>
<dbReference type="InterPro" id="IPR008278">
    <property type="entry name" value="4-PPantetheinyl_Trfase_dom"/>
</dbReference>
<evidence type="ECO:0000256" key="8">
    <source>
        <dbReference type="HAMAP-Rule" id="MF_00101"/>
    </source>
</evidence>
<keyword evidence="4 8" id="KW-0276">Fatty acid metabolism</keyword>
<evidence type="ECO:0000313" key="11">
    <source>
        <dbReference type="Proteomes" id="UP000215459"/>
    </source>
</evidence>
<evidence type="ECO:0000256" key="1">
    <source>
        <dbReference type="ARBA" id="ARBA00022516"/>
    </source>
</evidence>
<dbReference type="RefSeq" id="WP_094265348.1">
    <property type="nucleotide sequence ID" value="NZ_NOWF01000009.1"/>
</dbReference>
<evidence type="ECO:0000313" key="10">
    <source>
        <dbReference type="EMBL" id="OYD06785.1"/>
    </source>
</evidence>
<comment type="function">
    <text evidence="8">Transfers the 4'-phosphopantetheine moiety from coenzyme A to a Ser of acyl-carrier-protein.</text>
</comment>
<name>A0A235B599_9BACL</name>
<dbReference type="SUPFAM" id="SSF56214">
    <property type="entry name" value="4'-phosphopantetheinyl transferase"/>
    <property type="match status" value="1"/>
</dbReference>
<keyword evidence="11" id="KW-1185">Reference proteome</keyword>
<dbReference type="Pfam" id="PF01648">
    <property type="entry name" value="ACPS"/>
    <property type="match status" value="1"/>
</dbReference>
<keyword evidence="3 8" id="KW-0479">Metal-binding</keyword>
<dbReference type="HAMAP" id="MF_00101">
    <property type="entry name" value="AcpS"/>
    <property type="match status" value="1"/>
</dbReference>
<dbReference type="EMBL" id="NOWF01000009">
    <property type="protein sequence ID" value="OYD06785.1"/>
    <property type="molecule type" value="Genomic_DNA"/>
</dbReference>
<dbReference type="GO" id="GO:0000287">
    <property type="term" value="F:magnesium ion binding"/>
    <property type="evidence" value="ECO:0007669"/>
    <property type="project" value="UniProtKB-UniRule"/>
</dbReference>
<protein>
    <recommendedName>
        <fullName evidence="8">Holo-[acyl-carrier-protein] synthase</fullName>
        <shortName evidence="8">Holo-ACP synthase</shortName>
        <ecNumber evidence="8">2.7.8.7</ecNumber>
    </recommendedName>
    <alternativeName>
        <fullName evidence="8">4'-phosphopantetheinyl transferase AcpS</fullName>
    </alternativeName>
</protein>
<feature type="binding site" evidence="8">
    <location>
        <position position="54"/>
    </location>
    <ligand>
        <name>Mg(2+)</name>
        <dbReference type="ChEBI" id="CHEBI:18420"/>
    </ligand>
</feature>
<dbReference type="InterPro" id="IPR037143">
    <property type="entry name" value="4-PPantetheinyl_Trfase_dom_sf"/>
</dbReference>
<keyword evidence="1 8" id="KW-0444">Lipid biosynthesis</keyword>
<reference evidence="10 11" key="1">
    <citation type="submission" date="2017-07" db="EMBL/GenBank/DDBJ databases">
        <title>The genome sequence of Paludifilum halophilum highlights mechanisms for microbial adaptation to high salt environemnts.</title>
        <authorList>
            <person name="Belbahri L."/>
        </authorList>
    </citation>
    <scope>NUCLEOTIDE SEQUENCE [LARGE SCALE GENOMIC DNA]</scope>
    <source>
        <strain evidence="10 11">DSM 102817</strain>
    </source>
</reference>
<evidence type="ECO:0000256" key="4">
    <source>
        <dbReference type="ARBA" id="ARBA00022832"/>
    </source>
</evidence>
<comment type="catalytic activity">
    <reaction evidence="8">
        <text>apo-[ACP] + CoA = holo-[ACP] + adenosine 3',5'-bisphosphate + H(+)</text>
        <dbReference type="Rhea" id="RHEA:12068"/>
        <dbReference type="Rhea" id="RHEA-COMP:9685"/>
        <dbReference type="Rhea" id="RHEA-COMP:9690"/>
        <dbReference type="ChEBI" id="CHEBI:15378"/>
        <dbReference type="ChEBI" id="CHEBI:29999"/>
        <dbReference type="ChEBI" id="CHEBI:57287"/>
        <dbReference type="ChEBI" id="CHEBI:58343"/>
        <dbReference type="ChEBI" id="CHEBI:64479"/>
        <dbReference type="EC" id="2.7.8.7"/>
    </reaction>
</comment>
<dbReference type="GO" id="GO:0005737">
    <property type="term" value="C:cytoplasm"/>
    <property type="evidence" value="ECO:0007669"/>
    <property type="project" value="UniProtKB-SubCell"/>
</dbReference>
<dbReference type="AlphaFoldDB" id="A0A235B599"/>
<dbReference type="NCBIfam" id="TIGR00556">
    <property type="entry name" value="pantethn_trn"/>
    <property type="match status" value="1"/>
</dbReference>
<proteinExistence type="inferred from homology"/>
<gene>
    <name evidence="8 10" type="primary">acpS</name>
    <name evidence="10" type="ORF">CHM34_14620</name>
</gene>
<evidence type="ECO:0000256" key="6">
    <source>
        <dbReference type="ARBA" id="ARBA00023098"/>
    </source>
</evidence>
<keyword evidence="5 8" id="KW-0460">Magnesium</keyword>
<evidence type="ECO:0000256" key="7">
    <source>
        <dbReference type="ARBA" id="ARBA00023160"/>
    </source>
</evidence>
<dbReference type="GO" id="GO:0008897">
    <property type="term" value="F:holo-[acyl-carrier-protein] synthase activity"/>
    <property type="evidence" value="ECO:0007669"/>
    <property type="project" value="UniProtKB-UniRule"/>
</dbReference>
<keyword evidence="6 8" id="KW-0443">Lipid metabolism</keyword>
<dbReference type="InterPro" id="IPR004568">
    <property type="entry name" value="Ppantetheine-prot_Trfase_dom"/>
</dbReference>
<feature type="domain" description="4'-phosphopantetheinyl transferase" evidence="9">
    <location>
        <begin position="4"/>
        <end position="92"/>
    </location>
</feature>
<dbReference type="NCBIfam" id="TIGR00516">
    <property type="entry name" value="acpS"/>
    <property type="match status" value="1"/>
</dbReference>